<comment type="caution">
    <text evidence="4">The sequence shown here is derived from an EMBL/GenBank/DDBJ whole genome shotgun (WGS) entry which is preliminary data.</text>
</comment>
<sequence>MIQYFVGKLTRQKKDLSGNDSDAKYIPNIDELSSKSDAESIPERSTFSEGREQGGHIGIGVNEHCGDSGESTVQFKAPLSTDISNYDSLENREADLSNIVDNGLDQINEAITQKRKQKYLFPQSLTTLGIRIIIKNTSPLLSLSKMHELYFEECNHMNLPEKFKIKKTSYLNIFRTEFNLSFGRPKSDTCSTFDAGESNDEHKENGIAAFEALKADKDKERAKASENIVYISMDLQMWFYNFKTQIVTGSIEKACFCTWTEDIAARGRSETCSSLLWYIEVDKSIKDKDNLIIWSDSCAGQNKNFIMICLYQYLICRGYFHHINHKFPEVGHTYLDSDRDLGRIEKGHMNLDMGLHGDSLYRPGTDSALALQRGISRQGSECAGHRLQLQSLGRTVVQGTIRLCEGAANFSAEAVRGRGRVLPSTSGGVPEEACNIIAVNLFVDALVDANVHQALRRICEAKQLPSHVVQAATPCHNEDGDNIRDILRMLKATMKDIATRVCARKSMPAKELQDPAARRKYDRELVAATPVPLRWRHRDCWNCGKEGHLRAQCSGKPPEISHRVTGRRTAAPTMKSGSHSNAYPNHSPIKTINNILSKGMKKDLSYGKMLQLYIFRGRDSQGTKDEHIPVSTGIKKTEWLMRDEISAFLLDVAPVQEDMLKFVADHVATSPGRPSCLLEKVPLQFVFDANQCIEKFIQLDRWSCNLTLAHVDIHYPRHTIAARVQHTDLSQLPLEWEEGYPTSLASCRPPRAHHGCGPTFHLATECVGTPCITDARSTVLLAAPAAN</sequence>
<accession>A0ABQ9HTD9</accession>
<dbReference type="SMART" id="SM00343">
    <property type="entry name" value="ZnF_C2HC"/>
    <property type="match status" value="1"/>
</dbReference>
<dbReference type="EMBL" id="JARBHB010000004">
    <property type="protein sequence ID" value="KAJ8887606.1"/>
    <property type="molecule type" value="Genomic_DNA"/>
</dbReference>
<dbReference type="PROSITE" id="PS50158">
    <property type="entry name" value="ZF_CCHC"/>
    <property type="match status" value="1"/>
</dbReference>
<feature type="region of interest" description="Disordered" evidence="2">
    <location>
        <begin position="16"/>
        <end position="63"/>
    </location>
</feature>
<dbReference type="InterPro" id="IPR057191">
    <property type="entry name" value="DUF7869"/>
</dbReference>
<name>A0ABQ9HTD9_9NEOP</name>
<gene>
    <name evidence="4" type="ORF">PR048_013823</name>
</gene>
<feature type="compositionally biased region" description="Polar residues" evidence="2">
    <location>
        <begin position="575"/>
        <end position="586"/>
    </location>
</feature>
<organism evidence="4 5">
    <name type="scientific">Dryococelus australis</name>
    <dbReference type="NCBI Taxonomy" id="614101"/>
    <lineage>
        <taxon>Eukaryota</taxon>
        <taxon>Metazoa</taxon>
        <taxon>Ecdysozoa</taxon>
        <taxon>Arthropoda</taxon>
        <taxon>Hexapoda</taxon>
        <taxon>Insecta</taxon>
        <taxon>Pterygota</taxon>
        <taxon>Neoptera</taxon>
        <taxon>Polyneoptera</taxon>
        <taxon>Phasmatodea</taxon>
        <taxon>Verophasmatodea</taxon>
        <taxon>Anareolatae</taxon>
        <taxon>Phasmatidae</taxon>
        <taxon>Eurycanthinae</taxon>
        <taxon>Dryococelus</taxon>
    </lineage>
</organism>
<dbReference type="InterPro" id="IPR001878">
    <property type="entry name" value="Znf_CCHC"/>
</dbReference>
<feature type="compositionally biased region" description="Basic and acidic residues" evidence="2">
    <location>
        <begin position="32"/>
        <end position="42"/>
    </location>
</feature>
<proteinExistence type="predicted"/>
<reference evidence="4 5" key="1">
    <citation type="submission" date="2023-02" db="EMBL/GenBank/DDBJ databases">
        <title>LHISI_Scaffold_Assembly.</title>
        <authorList>
            <person name="Stuart O.P."/>
            <person name="Cleave R."/>
            <person name="Magrath M.J.L."/>
            <person name="Mikheyev A.S."/>
        </authorList>
    </citation>
    <scope>NUCLEOTIDE SEQUENCE [LARGE SCALE GENOMIC DNA]</scope>
    <source>
        <strain evidence="4">Daus_M_001</strain>
        <tissue evidence="4">Leg muscle</tissue>
    </source>
</reference>
<evidence type="ECO:0000256" key="2">
    <source>
        <dbReference type="SAM" id="MobiDB-lite"/>
    </source>
</evidence>
<evidence type="ECO:0000256" key="1">
    <source>
        <dbReference type="PROSITE-ProRule" id="PRU00047"/>
    </source>
</evidence>
<protein>
    <recommendedName>
        <fullName evidence="3">CCHC-type domain-containing protein</fullName>
    </recommendedName>
</protein>
<keyword evidence="1" id="KW-0862">Zinc</keyword>
<evidence type="ECO:0000313" key="4">
    <source>
        <dbReference type="EMBL" id="KAJ8887606.1"/>
    </source>
</evidence>
<keyword evidence="5" id="KW-1185">Reference proteome</keyword>
<feature type="domain" description="CCHC-type" evidence="3">
    <location>
        <begin position="540"/>
        <end position="553"/>
    </location>
</feature>
<evidence type="ECO:0000313" key="5">
    <source>
        <dbReference type="Proteomes" id="UP001159363"/>
    </source>
</evidence>
<dbReference type="Proteomes" id="UP001159363">
    <property type="component" value="Chromosome X"/>
</dbReference>
<dbReference type="Pfam" id="PF25273">
    <property type="entry name" value="DUF7869"/>
    <property type="match status" value="1"/>
</dbReference>
<keyword evidence="1" id="KW-0863">Zinc-finger</keyword>
<keyword evidence="1" id="KW-0479">Metal-binding</keyword>
<feature type="region of interest" description="Disordered" evidence="2">
    <location>
        <begin position="552"/>
        <end position="586"/>
    </location>
</feature>
<evidence type="ECO:0000259" key="3">
    <source>
        <dbReference type="PROSITE" id="PS50158"/>
    </source>
</evidence>